<dbReference type="InterPro" id="IPR032466">
    <property type="entry name" value="Metal_Hydrolase"/>
</dbReference>
<dbReference type="Pfam" id="PF01979">
    <property type="entry name" value="Amidohydro_1"/>
    <property type="match status" value="1"/>
</dbReference>
<feature type="signal peptide" evidence="1">
    <location>
        <begin position="1"/>
        <end position="21"/>
    </location>
</feature>
<dbReference type="Gene3D" id="3.20.20.140">
    <property type="entry name" value="Metal-dependent hydrolases"/>
    <property type="match status" value="1"/>
</dbReference>
<feature type="domain" description="Amidohydrolase-related" evidence="2">
    <location>
        <begin position="97"/>
        <end position="449"/>
    </location>
</feature>
<dbReference type="Gene3D" id="2.30.40.10">
    <property type="entry name" value="Urease, subunit C, domain 1"/>
    <property type="match status" value="1"/>
</dbReference>
<dbReference type="CDD" id="cd01299">
    <property type="entry name" value="Met_dep_hydrolase_A"/>
    <property type="match status" value="1"/>
</dbReference>
<proteinExistence type="predicted"/>
<dbReference type="OrthoDB" id="9782972at2"/>
<dbReference type="PANTHER" id="PTHR43135:SF3">
    <property type="entry name" value="ALPHA-D-RIBOSE 1-METHYLPHOSPHONATE 5-TRIPHOSPHATE DIPHOSPHATASE"/>
    <property type="match status" value="1"/>
</dbReference>
<dbReference type="InterPro" id="IPR011059">
    <property type="entry name" value="Metal-dep_hydrolase_composite"/>
</dbReference>
<keyword evidence="1" id="KW-0732">Signal</keyword>
<name>A0A4U1L665_9SPHN</name>
<dbReference type="AlphaFoldDB" id="A0A4U1L665"/>
<feature type="chain" id="PRO_5020952050" evidence="1">
    <location>
        <begin position="22"/>
        <end position="459"/>
    </location>
</feature>
<evidence type="ECO:0000313" key="3">
    <source>
        <dbReference type="EMBL" id="TKD51716.1"/>
    </source>
</evidence>
<comment type="caution">
    <text evidence="3">The sequence shown here is derived from an EMBL/GenBank/DDBJ whole genome shotgun (WGS) entry which is preliminary data.</text>
</comment>
<dbReference type="RefSeq" id="WP_136943653.1">
    <property type="nucleotide sequence ID" value="NZ_SWKR01000002.1"/>
</dbReference>
<evidence type="ECO:0000313" key="4">
    <source>
        <dbReference type="Proteomes" id="UP000309138"/>
    </source>
</evidence>
<reference evidence="3 4" key="1">
    <citation type="submission" date="2019-04" db="EMBL/GenBank/DDBJ databases">
        <authorList>
            <person name="Yang Y."/>
            <person name="Wei D."/>
        </authorList>
    </citation>
    <scope>NUCLEOTIDE SEQUENCE [LARGE SCALE GENOMIC DNA]</scope>
    <source>
        <strain evidence="3 4">L-1-4w-11</strain>
    </source>
</reference>
<dbReference type="InterPro" id="IPR006680">
    <property type="entry name" value="Amidohydro-rel"/>
</dbReference>
<dbReference type="GO" id="GO:0016810">
    <property type="term" value="F:hydrolase activity, acting on carbon-nitrogen (but not peptide) bonds"/>
    <property type="evidence" value="ECO:0007669"/>
    <property type="project" value="InterPro"/>
</dbReference>
<keyword evidence="3" id="KW-0378">Hydrolase</keyword>
<sequence>MRAIPLFAAGLALGIAAPATAQRSVEPGQPPHASPRVAAPTIVHAGRLMTAPGERVLTEATIVTEGGRIRSVEQGYRDAAALGLAAGTPAVDLRDKYVLPGFMDLHVHITSNGIAGRLPGTRMRQEDAFFALNGATNAKATLLAGFTTIRDLGAANDAIFSLRDAIRMGVVPGPKIVAAGRGISPTNGHGDAHDMKRAFLDAEPRDSVCDGPDDCRRATRAAIKYGADVIKVHVTGGVLDPSDAGTEQQFTDAELTAIAEAAHSMGRKVTTHAHGKGGIDAATRAGYDSIEHGMWADEESLRLMKQHGTWLIPTVWPITYVGDTPEKVMRGPMAGINPNSLAKLLKLGDQPKKLVRMAVKIGTPVALGTDSGISPHGTNAQEMVEYVDAGMTPVEALKTGTVNAAAAAGLADRGRIQPGLAADIIALDGDPVADINQVMNVDFVMRDGIVFKQAGKEVQ</sequence>
<organism evidence="3 4">
    <name type="scientific">Sphingomonas baiyangensis</name>
    <dbReference type="NCBI Taxonomy" id="2572576"/>
    <lineage>
        <taxon>Bacteria</taxon>
        <taxon>Pseudomonadati</taxon>
        <taxon>Pseudomonadota</taxon>
        <taxon>Alphaproteobacteria</taxon>
        <taxon>Sphingomonadales</taxon>
        <taxon>Sphingomonadaceae</taxon>
        <taxon>Sphingomonas</taxon>
    </lineage>
</organism>
<protein>
    <submittedName>
        <fullName evidence="3">Amidohydrolase family protein</fullName>
    </submittedName>
</protein>
<gene>
    <name evidence="3" type="ORF">FBR43_13835</name>
</gene>
<dbReference type="SUPFAM" id="SSF51556">
    <property type="entry name" value="Metallo-dependent hydrolases"/>
    <property type="match status" value="1"/>
</dbReference>
<keyword evidence="4" id="KW-1185">Reference proteome</keyword>
<dbReference type="InterPro" id="IPR057744">
    <property type="entry name" value="OTAase-like"/>
</dbReference>
<dbReference type="EMBL" id="SWKR01000002">
    <property type="protein sequence ID" value="TKD51716.1"/>
    <property type="molecule type" value="Genomic_DNA"/>
</dbReference>
<dbReference type="PANTHER" id="PTHR43135">
    <property type="entry name" value="ALPHA-D-RIBOSE 1-METHYLPHOSPHONATE 5-TRIPHOSPHATE DIPHOSPHATASE"/>
    <property type="match status" value="1"/>
</dbReference>
<evidence type="ECO:0000256" key="1">
    <source>
        <dbReference type="SAM" id="SignalP"/>
    </source>
</evidence>
<accession>A0A4U1L665</accession>
<dbReference type="Proteomes" id="UP000309138">
    <property type="component" value="Unassembled WGS sequence"/>
</dbReference>
<evidence type="ECO:0000259" key="2">
    <source>
        <dbReference type="Pfam" id="PF01979"/>
    </source>
</evidence>
<dbReference type="InterPro" id="IPR051781">
    <property type="entry name" value="Metallo-dep_Hydrolase"/>
</dbReference>
<dbReference type="SUPFAM" id="SSF51338">
    <property type="entry name" value="Composite domain of metallo-dependent hydrolases"/>
    <property type="match status" value="2"/>
</dbReference>